<dbReference type="EMBL" id="LT670817">
    <property type="protein sequence ID" value="SHG08440.1"/>
    <property type="molecule type" value="Genomic_DNA"/>
</dbReference>
<feature type="region of interest" description="Disordered" evidence="1">
    <location>
        <begin position="136"/>
        <end position="167"/>
    </location>
</feature>
<dbReference type="InterPro" id="IPR036388">
    <property type="entry name" value="WH-like_DNA-bd_sf"/>
</dbReference>
<gene>
    <name evidence="2" type="ORF">SAMN05443248_0224</name>
</gene>
<sequence length="277" mass="29689">MSSKAKSKGKFEFILAVLADTSLSSTAKCVVVALLLKWHNSRTGQCNPGLTEIAKAVGLTRRAVIPAVAALKRSGWINIDSTSGGSQRNTNRYKFDLSRIAPVSSTSPPAGEEDCTGEENFTAGVKQTSEGVKYTAHEPFKNPSPLWGEGEGDAAARRAPDGAPQEGEELAWSEFSQRWQRGHADDPVKVRKAFDGAIAEHGATAILESARRWAETKEPRFLPEPVKWLAGGWRTDPPSARSTGAGDGGGHRGRGKPNPVEEMLRAGGFEKSGGHWS</sequence>
<reference evidence="2 3" key="1">
    <citation type="submission" date="2016-11" db="EMBL/GenBank/DDBJ databases">
        <authorList>
            <person name="Jaros S."/>
            <person name="Januszkiewicz K."/>
            <person name="Wedrychowicz H."/>
        </authorList>
    </citation>
    <scope>NUCLEOTIDE SEQUENCE [LARGE SCALE GENOMIC DNA]</scope>
    <source>
        <strain evidence="2 3">GAS138</strain>
    </source>
</reference>
<protein>
    <recommendedName>
        <fullName evidence="4">Helix-turn-helix domain-containing protein</fullName>
    </recommendedName>
</protein>
<name>A0A1M5GXK9_9BRAD</name>
<evidence type="ECO:0008006" key="4">
    <source>
        <dbReference type="Google" id="ProtNLM"/>
    </source>
</evidence>
<dbReference type="RefSeq" id="WP_079599646.1">
    <property type="nucleotide sequence ID" value="NZ_LT670817.1"/>
</dbReference>
<dbReference type="AlphaFoldDB" id="A0A1M5GXK9"/>
<dbReference type="OrthoDB" id="8242438at2"/>
<feature type="region of interest" description="Disordered" evidence="1">
    <location>
        <begin position="228"/>
        <end position="277"/>
    </location>
</feature>
<proteinExistence type="predicted"/>
<dbReference type="Pfam" id="PF13730">
    <property type="entry name" value="HTH_36"/>
    <property type="match status" value="1"/>
</dbReference>
<dbReference type="Gene3D" id="1.10.10.10">
    <property type="entry name" value="Winged helix-like DNA-binding domain superfamily/Winged helix DNA-binding domain"/>
    <property type="match status" value="1"/>
</dbReference>
<evidence type="ECO:0000313" key="3">
    <source>
        <dbReference type="Proteomes" id="UP000189796"/>
    </source>
</evidence>
<evidence type="ECO:0000256" key="1">
    <source>
        <dbReference type="SAM" id="MobiDB-lite"/>
    </source>
</evidence>
<dbReference type="Proteomes" id="UP000189796">
    <property type="component" value="Chromosome I"/>
</dbReference>
<accession>A0A1M5GXK9</accession>
<organism evidence="2 3">
    <name type="scientific">Bradyrhizobium erythrophlei</name>
    <dbReference type="NCBI Taxonomy" id="1437360"/>
    <lineage>
        <taxon>Bacteria</taxon>
        <taxon>Pseudomonadati</taxon>
        <taxon>Pseudomonadota</taxon>
        <taxon>Alphaproteobacteria</taxon>
        <taxon>Hyphomicrobiales</taxon>
        <taxon>Nitrobacteraceae</taxon>
        <taxon>Bradyrhizobium</taxon>
    </lineage>
</organism>
<evidence type="ECO:0000313" key="2">
    <source>
        <dbReference type="EMBL" id="SHG08440.1"/>
    </source>
</evidence>